<accession>A0A540MCL8</accession>
<keyword evidence="2" id="KW-1185">Reference proteome</keyword>
<name>A0A540MCL8_MALBA</name>
<gene>
    <name evidence="1" type="ORF">C1H46_017976</name>
</gene>
<comment type="caution">
    <text evidence="1">The sequence shown here is derived from an EMBL/GenBank/DDBJ whole genome shotgun (WGS) entry which is preliminary data.</text>
</comment>
<proteinExistence type="predicted"/>
<evidence type="ECO:0000313" key="2">
    <source>
        <dbReference type="Proteomes" id="UP000315295"/>
    </source>
</evidence>
<dbReference type="AlphaFoldDB" id="A0A540MCL8"/>
<evidence type="ECO:0000313" key="1">
    <source>
        <dbReference type="EMBL" id="TQD96481.1"/>
    </source>
</evidence>
<organism evidence="1 2">
    <name type="scientific">Malus baccata</name>
    <name type="common">Siberian crab apple</name>
    <name type="synonym">Pyrus baccata</name>
    <dbReference type="NCBI Taxonomy" id="106549"/>
    <lineage>
        <taxon>Eukaryota</taxon>
        <taxon>Viridiplantae</taxon>
        <taxon>Streptophyta</taxon>
        <taxon>Embryophyta</taxon>
        <taxon>Tracheophyta</taxon>
        <taxon>Spermatophyta</taxon>
        <taxon>Magnoliopsida</taxon>
        <taxon>eudicotyledons</taxon>
        <taxon>Gunneridae</taxon>
        <taxon>Pentapetalae</taxon>
        <taxon>rosids</taxon>
        <taxon>fabids</taxon>
        <taxon>Rosales</taxon>
        <taxon>Rosaceae</taxon>
        <taxon>Amygdaloideae</taxon>
        <taxon>Maleae</taxon>
        <taxon>Malus</taxon>
    </lineage>
</organism>
<dbReference type="EMBL" id="VIEB01000292">
    <property type="protein sequence ID" value="TQD96481.1"/>
    <property type="molecule type" value="Genomic_DNA"/>
</dbReference>
<sequence>MEKRTTKIHPDPYHLPLVGEGVEKWIEKGRESCYGDEEKWRDGKAERGR</sequence>
<protein>
    <submittedName>
        <fullName evidence="1">Uncharacterized protein</fullName>
    </submittedName>
</protein>
<dbReference type="Proteomes" id="UP000315295">
    <property type="component" value="Unassembled WGS sequence"/>
</dbReference>
<reference evidence="1 2" key="1">
    <citation type="journal article" date="2019" name="G3 (Bethesda)">
        <title>Sequencing of a Wild Apple (Malus baccata) Genome Unravels the Differences Between Cultivated and Wild Apple Species Regarding Disease Resistance and Cold Tolerance.</title>
        <authorList>
            <person name="Chen X."/>
        </authorList>
    </citation>
    <scope>NUCLEOTIDE SEQUENCE [LARGE SCALE GENOMIC DNA]</scope>
    <source>
        <strain evidence="2">cv. Shandingzi</strain>
        <tissue evidence="1">Leaves</tissue>
    </source>
</reference>